<evidence type="ECO:0000313" key="2">
    <source>
        <dbReference type="Proteomes" id="UP000310200"/>
    </source>
</evidence>
<gene>
    <name evidence="1" type="ORF">DBV15_11864</name>
</gene>
<evidence type="ECO:0000313" key="1">
    <source>
        <dbReference type="EMBL" id="TGZ53904.1"/>
    </source>
</evidence>
<sequence>MNPNGSVKGIAAICSKNGRHLAMMPHPERKQTSAPELAQPVIAFSRHNCSRTGSACNSVQQTQLLSLSYQQCSLVYCLARNQRNGRIFKSKVELPKK</sequence>
<proteinExistence type="predicted"/>
<dbReference type="STRING" id="300112.A0A4V3SBR7"/>
<accession>A0A4V3SBR7</accession>
<dbReference type="PANTHER" id="PTHR10099">
    <property type="entry name" value="PHOSPHORIBOSYLFORMYLGLYCINAMIDINE SYNTHASE"/>
    <property type="match status" value="1"/>
</dbReference>
<comment type="caution">
    <text evidence="1">The sequence shown here is derived from an EMBL/GenBank/DDBJ whole genome shotgun (WGS) entry which is preliminary data.</text>
</comment>
<protein>
    <recommendedName>
        <fullName evidence="3">Phosphoribosylformylglycinamidine synthase</fullName>
    </recommendedName>
</protein>
<dbReference type="EMBL" id="QBLH01000885">
    <property type="protein sequence ID" value="TGZ53904.1"/>
    <property type="molecule type" value="Genomic_DNA"/>
</dbReference>
<keyword evidence="2" id="KW-1185">Reference proteome</keyword>
<dbReference type="SUPFAM" id="SSF52317">
    <property type="entry name" value="Class I glutamine amidotransferase-like"/>
    <property type="match status" value="1"/>
</dbReference>
<dbReference type="InterPro" id="IPR029062">
    <property type="entry name" value="Class_I_gatase-like"/>
</dbReference>
<name>A0A4V3SBR7_9HYME</name>
<dbReference type="GO" id="GO:0005737">
    <property type="term" value="C:cytoplasm"/>
    <property type="evidence" value="ECO:0007669"/>
    <property type="project" value="TreeGrafter"/>
</dbReference>
<evidence type="ECO:0008006" key="3">
    <source>
        <dbReference type="Google" id="ProtNLM"/>
    </source>
</evidence>
<dbReference type="GO" id="GO:0006164">
    <property type="term" value="P:purine nucleotide biosynthetic process"/>
    <property type="evidence" value="ECO:0007669"/>
    <property type="project" value="TreeGrafter"/>
</dbReference>
<dbReference type="Pfam" id="PF13507">
    <property type="entry name" value="GATase_5"/>
    <property type="match status" value="1"/>
</dbReference>
<dbReference type="Gene3D" id="3.40.50.880">
    <property type="match status" value="1"/>
</dbReference>
<organism evidence="1 2">
    <name type="scientific">Temnothorax longispinosus</name>
    <dbReference type="NCBI Taxonomy" id="300112"/>
    <lineage>
        <taxon>Eukaryota</taxon>
        <taxon>Metazoa</taxon>
        <taxon>Ecdysozoa</taxon>
        <taxon>Arthropoda</taxon>
        <taxon>Hexapoda</taxon>
        <taxon>Insecta</taxon>
        <taxon>Pterygota</taxon>
        <taxon>Neoptera</taxon>
        <taxon>Endopterygota</taxon>
        <taxon>Hymenoptera</taxon>
        <taxon>Apocrita</taxon>
        <taxon>Aculeata</taxon>
        <taxon>Formicoidea</taxon>
        <taxon>Formicidae</taxon>
        <taxon>Myrmicinae</taxon>
        <taxon>Temnothorax</taxon>
    </lineage>
</organism>
<dbReference type="PANTHER" id="PTHR10099:SF1">
    <property type="entry name" value="PHOSPHORIBOSYLFORMYLGLYCINAMIDINE SYNTHASE"/>
    <property type="match status" value="1"/>
</dbReference>
<reference evidence="1 2" key="1">
    <citation type="journal article" date="2019" name="Philos. Trans. R. Soc. Lond., B, Biol. Sci.">
        <title>Ant behaviour and brain gene expression of defending hosts depend on the ecological success of the intruding social parasite.</title>
        <authorList>
            <person name="Kaur R."/>
            <person name="Stoldt M."/>
            <person name="Jongepier E."/>
            <person name="Feldmeyer B."/>
            <person name="Menzel F."/>
            <person name="Bornberg-Bauer E."/>
            <person name="Foitzik S."/>
        </authorList>
    </citation>
    <scope>NUCLEOTIDE SEQUENCE [LARGE SCALE GENOMIC DNA]</scope>
    <source>
        <tissue evidence="1">Whole body</tissue>
    </source>
</reference>
<dbReference type="Proteomes" id="UP000310200">
    <property type="component" value="Unassembled WGS sequence"/>
</dbReference>
<dbReference type="AlphaFoldDB" id="A0A4V3SBR7"/>
<dbReference type="GO" id="GO:0004642">
    <property type="term" value="F:phosphoribosylformylglycinamidine synthase activity"/>
    <property type="evidence" value="ECO:0007669"/>
    <property type="project" value="TreeGrafter"/>
</dbReference>